<feature type="signal peptide" evidence="5">
    <location>
        <begin position="1"/>
        <end position="21"/>
    </location>
</feature>
<evidence type="ECO:0000256" key="2">
    <source>
        <dbReference type="ARBA" id="ARBA00010333"/>
    </source>
</evidence>
<evidence type="ECO:0000313" key="8">
    <source>
        <dbReference type="EMBL" id="GEM47055.1"/>
    </source>
</evidence>
<name>A0A511N2H6_DEIC1</name>
<reference evidence="8 9" key="1">
    <citation type="submission" date="2019-07" db="EMBL/GenBank/DDBJ databases">
        <title>Whole genome shotgun sequence of Deinococcus cellulosilyticus NBRC 106333.</title>
        <authorList>
            <person name="Hosoyama A."/>
            <person name="Uohara A."/>
            <person name="Ohji S."/>
            <person name="Ichikawa N."/>
        </authorList>
    </citation>
    <scope>NUCLEOTIDE SEQUENCE [LARGE SCALE GENOMIC DNA]</scope>
    <source>
        <strain evidence="8 9">NBRC 106333</strain>
    </source>
</reference>
<dbReference type="Proteomes" id="UP000321306">
    <property type="component" value="Unassembled WGS sequence"/>
</dbReference>
<dbReference type="InterPro" id="IPR001638">
    <property type="entry name" value="Solute-binding_3/MltF_N"/>
</dbReference>
<evidence type="ECO:0000256" key="1">
    <source>
        <dbReference type="ARBA" id="ARBA00004196"/>
    </source>
</evidence>
<comment type="caution">
    <text evidence="8">The sequence shown here is derived from an EMBL/GenBank/DDBJ whole genome shotgun (WGS) entry which is preliminary data.</text>
</comment>
<dbReference type="RefSeq" id="WP_146885007.1">
    <property type="nucleotide sequence ID" value="NZ_BJXB01000011.1"/>
</dbReference>
<feature type="domain" description="Solute-binding protein family 3/N-terminal" evidence="6">
    <location>
        <begin position="32"/>
        <end position="256"/>
    </location>
</feature>
<evidence type="ECO:0000256" key="4">
    <source>
        <dbReference type="RuleBase" id="RU003744"/>
    </source>
</evidence>
<evidence type="ECO:0000256" key="5">
    <source>
        <dbReference type="SAM" id="SignalP"/>
    </source>
</evidence>
<dbReference type="PROSITE" id="PS01039">
    <property type="entry name" value="SBP_BACTERIAL_3"/>
    <property type="match status" value="1"/>
</dbReference>
<dbReference type="EMBL" id="BJXB01000011">
    <property type="protein sequence ID" value="GEM47055.1"/>
    <property type="molecule type" value="Genomic_DNA"/>
</dbReference>
<evidence type="ECO:0000259" key="6">
    <source>
        <dbReference type="SMART" id="SM00062"/>
    </source>
</evidence>
<dbReference type="InterPro" id="IPR001320">
    <property type="entry name" value="Iontro_rcpt_C"/>
</dbReference>
<dbReference type="GO" id="GO:0015276">
    <property type="term" value="F:ligand-gated monoatomic ion channel activity"/>
    <property type="evidence" value="ECO:0007669"/>
    <property type="project" value="InterPro"/>
</dbReference>
<keyword evidence="9" id="KW-1185">Reference proteome</keyword>
<feature type="chain" id="PRO_5022161993" evidence="5">
    <location>
        <begin position="22"/>
        <end position="256"/>
    </location>
</feature>
<accession>A0A511N2H6</accession>
<dbReference type="PANTHER" id="PTHR35936:SF17">
    <property type="entry name" value="ARGININE-BINDING EXTRACELLULAR PROTEIN ARTP"/>
    <property type="match status" value="1"/>
</dbReference>
<proteinExistence type="inferred from homology"/>
<dbReference type="CDD" id="cd13624">
    <property type="entry name" value="PBP2_Arg_Lys_His"/>
    <property type="match status" value="1"/>
</dbReference>
<dbReference type="PANTHER" id="PTHR35936">
    <property type="entry name" value="MEMBRANE-BOUND LYTIC MUREIN TRANSGLYCOSYLASE F"/>
    <property type="match status" value="1"/>
</dbReference>
<organism evidence="8 9">
    <name type="scientific">Deinococcus cellulosilyticus (strain DSM 18568 / NBRC 106333 / KACC 11606 / 5516J-15)</name>
    <dbReference type="NCBI Taxonomy" id="1223518"/>
    <lineage>
        <taxon>Bacteria</taxon>
        <taxon>Thermotogati</taxon>
        <taxon>Deinococcota</taxon>
        <taxon>Deinococci</taxon>
        <taxon>Deinococcales</taxon>
        <taxon>Deinococcaceae</taxon>
        <taxon>Deinococcus</taxon>
    </lineage>
</organism>
<dbReference type="Gene3D" id="3.40.190.10">
    <property type="entry name" value="Periplasmic binding protein-like II"/>
    <property type="match status" value="2"/>
</dbReference>
<dbReference type="SUPFAM" id="SSF53850">
    <property type="entry name" value="Periplasmic binding protein-like II"/>
    <property type="match status" value="1"/>
</dbReference>
<evidence type="ECO:0000259" key="7">
    <source>
        <dbReference type="SMART" id="SM00079"/>
    </source>
</evidence>
<comment type="subcellular location">
    <subcellularLocation>
        <location evidence="1">Cell envelope</location>
    </subcellularLocation>
</comment>
<keyword evidence="3 5" id="KW-0732">Signal</keyword>
<comment type="similarity">
    <text evidence="2 4">Belongs to the bacterial solute-binding protein 3 family.</text>
</comment>
<evidence type="ECO:0000256" key="3">
    <source>
        <dbReference type="ARBA" id="ARBA00022729"/>
    </source>
</evidence>
<sequence length="256" mass="27761">MKKTLLLGMLLTGSLIGSALATTVAEVKKKGTLVLGTDPQFQPFEFTNDKGEIVGFDIDIARAIAKDLGVKLEIQNVGFGQLMPGSVTSKRVDMAISGITITDERAKIVSFSKPYFTSAQVFIAKNGNPRKLGWPLNSLKGRTIGVQSNTTGFYFADENLKKLGATLKVYDDFASGLSDVQNGRIDAIVGDKPTVDYLKKARAGQFVQAGKDLVSEDYGIAFAKNSDLAQAANRTLDRLKKSGEYQKLIEKWIVAK</sequence>
<dbReference type="GO" id="GO:0030313">
    <property type="term" value="C:cell envelope"/>
    <property type="evidence" value="ECO:0007669"/>
    <property type="project" value="UniProtKB-SubCell"/>
</dbReference>
<dbReference type="OrthoDB" id="9774451at2"/>
<dbReference type="Pfam" id="PF00497">
    <property type="entry name" value="SBP_bac_3"/>
    <property type="match status" value="1"/>
</dbReference>
<dbReference type="SMART" id="SM00079">
    <property type="entry name" value="PBPe"/>
    <property type="match status" value="1"/>
</dbReference>
<dbReference type="InterPro" id="IPR018313">
    <property type="entry name" value="SBP_3_CS"/>
</dbReference>
<dbReference type="GO" id="GO:0016020">
    <property type="term" value="C:membrane"/>
    <property type="evidence" value="ECO:0007669"/>
    <property type="project" value="InterPro"/>
</dbReference>
<dbReference type="SMART" id="SM00062">
    <property type="entry name" value="PBPb"/>
    <property type="match status" value="1"/>
</dbReference>
<dbReference type="AlphaFoldDB" id="A0A511N2H6"/>
<evidence type="ECO:0000313" key="9">
    <source>
        <dbReference type="Proteomes" id="UP000321306"/>
    </source>
</evidence>
<feature type="domain" description="Ionotropic glutamate receptor C-terminal" evidence="7">
    <location>
        <begin position="32"/>
        <end position="255"/>
    </location>
</feature>
<gene>
    <name evidence="8" type="ORF">DC3_26900</name>
</gene>
<protein>
    <submittedName>
        <fullName evidence="8">Amino acid ABC transporter substrate-binding protein</fullName>
    </submittedName>
</protein>